<evidence type="ECO:0000256" key="2">
    <source>
        <dbReference type="SAM" id="MobiDB-lite"/>
    </source>
</evidence>
<dbReference type="PANTHER" id="PTHR46746:SF3">
    <property type="entry name" value="C-TYPE LECTIN DOMAIN-CONTAINING PROTEIN-RELATED"/>
    <property type="match status" value="1"/>
</dbReference>
<feature type="domain" description="C-type lectin" evidence="4">
    <location>
        <begin position="88"/>
        <end position="265"/>
    </location>
</feature>
<evidence type="ECO:0000313" key="5">
    <source>
        <dbReference type="EMBL" id="AFH75298.1"/>
    </source>
</evidence>
<name>I6PDC8_9GALL</name>
<feature type="compositionally biased region" description="Low complexity" evidence="2">
    <location>
        <begin position="132"/>
        <end position="143"/>
    </location>
</feature>
<protein>
    <submittedName>
        <fullName evidence="5">Blec2</fullName>
    </submittedName>
</protein>
<dbReference type="GO" id="GO:0005886">
    <property type="term" value="C:plasma membrane"/>
    <property type="evidence" value="ECO:0007669"/>
    <property type="project" value="TreeGrafter"/>
</dbReference>
<keyword evidence="3" id="KW-0812">Transmembrane</keyword>
<evidence type="ECO:0000256" key="3">
    <source>
        <dbReference type="SAM" id="Phobius"/>
    </source>
</evidence>
<dbReference type="Gene3D" id="3.10.100.10">
    <property type="entry name" value="Mannose-Binding Protein A, subunit A"/>
    <property type="match status" value="1"/>
</dbReference>
<evidence type="ECO:0000256" key="1">
    <source>
        <dbReference type="ARBA" id="ARBA00022734"/>
    </source>
</evidence>
<dbReference type="PROSITE" id="PS50041">
    <property type="entry name" value="C_TYPE_LECTIN_2"/>
    <property type="match status" value="1"/>
</dbReference>
<accession>I6PDC8</accession>
<keyword evidence="1" id="KW-0430">Lectin</keyword>
<sequence length="273" mass="30182">MDEEITYADLRQPAGCLSPAKQQHGSVHRTWGLLSFHPMLYGTCRASITSKTTRGGDVPVPIRPPKVSVLGVLLLLLLLLLLLFWKLLGDRCYRLSMGKGNWTQAKRECENLQSQLVVLQKKAEKDGGWKQSSGGPSSATTSGLRPFPPWSHLQSQAAFQARLLSESHLLGSNHTDLAALHPTSPLQKDFGAISQDNLKEIAGAVNQPVWIGLEVSKNQWKWVDNSSFNTAEFGNLASTENHCGTFKNTEVEDDACNGEHEWICQKEPLHLHP</sequence>
<gene>
    <name evidence="5" type="primary">Blec2</name>
</gene>
<dbReference type="InterPro" id="IPR001304">
    <property type="entry name" value="C-type_lectin-like"/>
</dbReference>
<proteinExistence type="predicted"/>
<keyword evidence="3" id="KW-1133">Transmembrane helix</keyword>
<dbReference type="InterPro" id="IPR016186">
    <property type="entry name" value="C-type_lectin-like/link_sf"/>
</dbReference>
<dbReference type="PANTHER" id="PTHR46746">
    <property type="entry name" value="KILLER CELL LECTIN-LIKE RECEPTOR SUBFAMILY F MEMBER 2"/>
    <property type="match status" value="1"/>
</dbReference>
<dbReference type="Pfam" id="PF00059">
    <property type="entry name" value="Lectin_C"/>
    <property type="match status" value="1"/>
</dbReference>
<reference evidence="5" key="1">
    <citation type="journal article" date="2012" name="BMC Genomics">
        <title>Sequencing of the core MHC region of black grouse (Tetrao tetrix) and comparative genomics of the galliform MHC.</title>
        <authorList>
            <person name="Wang B."/>
            <person name="Ekblom R."/>
            <person name="Strand T."/>
            <person name="Portela-Bens S."/>
            <person name="Hoglund J."/>
        </authorList>
    </citation>
    <scope>NUCLEOTIDE SEQUENCE</scope>
</reference>
<dbReference type="SMART" id="SM00034">
    <property type="entry name" value="CLECT"/>
    <property type="match status" value="1"/>
</dbReference>
<feature type="region of interest" description="Disordered" evidence="2">
    <location>
        <begin position="124"/>
        <end position="145"/>
    </location>
</feature>
<evidence type="ECO:0000259" key="4">
    <source>
        <dbReference type="PROSITE" id="PS50041"/>
    </source>
</evidence>
<dbReference type="SUPFAM" id="SSF56436">
    <property type="entry name" value="C-type lectin-like"/>
    <property type="match status" value="1"/>
</dbReference>
<keyword evidence="3" id="KW-0472">Membrane</keyword>
<feature type="transmembrane region" description="Helical" evidence="3">
    <location>
        <begin position="67"/>
        <end position="88"/>
    </location>
</feature>
<dbReference type="GO" id="GO:0030246">
    <property type="term" value="F:carbohydrate binding"/>
    <property type="evidence" value="ECO:0007669"/>
    <property type="project" value="UniProtKB-KW"/>
</dbReference>
<dbReference type="InterPro" id="IPR016187">
    <property type="entry name" value="CTDL_fold"/>
</dbReference>
<dbReference type="AlphaFoldDB" id="I6PDC8"/>
<dbReference type="EMBL" id="JQ028669">
    <property type="protein sequence ID" value="AFH75298.1"/>
    <property type="molecule type" value="Genomic_DNA"/>
</dbReference>
<organism evidence="5">
    <name type="scientific">Lyrurus tetrix</name>
    <name type="common">black grouse</name>
    <dbReference type="NCBI Taxonomy" id="1233216"/>
    <lineage>
        <taxon>Eukaryota</taxon>
        <taxon>Metazoa</taxon>
        <taxon>Chordata</taxon>
        <taxon>Craniata</taxon>
        <taxon>Vertebrata</taxon>
        <taxon>Euteleostomi</taxon>
        <taxon>Archelosauria</taxon>
        <taxon>Archosauria</taxon>
        <taxon>Dinosauria</taxon>
        <taxon>Saurischia</taxon>
        <taxon>Theropoda</taxon>
        <taxon>Coelurosauria</taxon>
        <taxon>Aves</taxon>
        <taxon>Neognathae</taxon>
        <taxon>Galloanserae</taxon>
        <taxon>Galliformes</taxon>
        <taxon>Phasianidae</taxon>
        <taxon>Tetraoninae</taxon>
        <taxon>Lyrurus</taxon>
    </lineage>
</organism>
<dbReference type="InterPro" id="IPR051379">
    <property type="entry name" value="C-type_Lectin_Receptor_IMM"/>
</dbReference>